<sequence length="181" mass="20730">MTKQIPSTKFPGLAYTSGNDIWIDNLLPDNKIPFYFHVSEKITQNEAAVARAAHALDHMEELVNKARAHLRDSIQSKKDPGYTILHDFFEFHLSEMDEESVKEMLGTERPETLSELEMVDLLMLKSLGSGLGEGWLGSNFEKEQKEQIFIMDFTFNPEYTDQLIVVYLDANENMLTISHES</sequence>
<dbReference type="OrthoDB" id="1650801at2"/>
<comment type="caution">
    <text evidence="1">The sequence shown here is derived from an EMBL/GenBank/DDBJ whole genome shotgun (WGS) entry which is preliminary data.</text>
</comment>
<evidence type="ECO:0008006" key="3">
    <source>
        <dbReference type="Google" id="ProtNLM"/>
    </source>
</evidence>
<keyword evidence="2" id="KW-1185">Reference proteome</keyword>
<organism evidence="1 2">
    <name type="scientific">Paenibacillus contaminans</name>
    <dbReference type="NCBI Taxonomy" id="450362"/>
    <lineage>
        <taxon>Bacteria</taxon>
        <taxon>Bacillati</taxon>
        <taxon>Bacillota</taxon>
        <taxon>Bacilli</taxon>
        <taxon>Bacillales</taxon>
        <taxon>Paenibacillaceae</taxon>
        <taxon>Paenibacillus</taxon>
    </lineage>
</organism>
<name>A0A329MNP2_9BACL</name>
<reference evidence="1 2" key="1">
    <citation type="journal article" date="2009" name="Int. J. Syst. Evol. Microbiol.">
        <title>Paenibacillus contaminans sp. nov., isolated from a contaminated laboratory plate.</title>
        <authorList>
            <person name="Chou J.H."/>
            <person name="Lee J.H."/>
            <person name="Lin M.C."/>
            <person name="Chang P.S."/>
            <person name="Arun A.B."/>
            <person name="Young C.C."/>
            <person name="Chen W.M."/>
        </authorList>
    </citation>
    <scope>NUCLEOTIDE SEQUENCE [LARGE SCALE GENOMIC DNA]</scope>
    <source>
        <strain evidence="1 2">CKOBP-6</strain>
    </source>
</reference>
<dbReference type="RefSeq" id="WP_113030586.1">
    <property type="nucleotide sequence ID" value="NZ_QMFB01000004.1"/>
</dbReference>
<gene>
    <name evidence="1" type="ORF">DQG23_09480</name>
</gene>
<dbReference type="Proteomes" id="UP000250369">
    <property type="component" value="Unassembled WGS sequence"/>
</dbReference>
<dbReference type="EMBL" id="QMFB01000004">
    <property type="protein sequence ID" value="RAV21495.1"/>
    <property type="molecule type" value="Genomic_DNA"/>
</dbReference>
<proteinExistence type="predicted"/>
<protein>
    <recommendedName>
        <fullName evidence="3">DUF2004 domain-containing protein</fullName>
    </recommendedName>
</protein>
<evidence type="ECO:0000313" key="2">
    <source>
        <dbReference type="Proteomes" id="UP000250369"/>
    </source>
</evidence>
<accession>A0A329MNP2</accession>
<dbReference type="AlphaFoldDB" id="A0A329MNP2"/>
<evidence type="ECO:0000313" key="1">
    <source>
        <dbReference type="EMBL" id="RAV21495.1"/>
    </source>
</evidence>